<dbReference type="GO" id="GO:0016787">
    <property type="term" value="F:hydrolase activity"/>
    <property type="evidence" value="ECO:0007669"/>
    <property type="project" value="UniProtKB-KW"/>
</dbReference>
<evidence type="ECO:0000256" key="3">
    <source>
        <dbReference type="SAM" id="MobiDB-lite"/>
    </source>
</evidence>
<organism evidence="4">
    <name type="scientific">uncultured Nocardioidaceae bacterium</name>
    <dbReference type="NCBI Taxonomy" id="253824"/>
    <lineage>
        <taxon>Bacteria</taxon>
        <taxon>Bacillati</taxon>
        <taxon>Actinomycetota</taxon>
        <taxon>Actinomycetes</taxon>
        <taxon>Propionibacteriales</taxon>
        <taxon>Nocardioidaceae</taxon>
        <taxon>environmental samples</taxon>
    </lineage>
</organism>
<name>A0A6J4LMP6_9ACTN</name>
<sequence>MAVGIASQDPAPSSPPGGQAQAPAPPADASAPDEQASKKPAAKPDAGKPAPKPVVNALKYSRPVRVEIPEIGVDAGLVDVGLDEDGVMETPTVAEQAAWFTPSPPPGIPGATVISGHVTYNGPAVFLKLGDLRRGDQVEVRRADGVTTIFEVTKIGSFAKNNFPTDAVYSQPSRSELRLITCGGEYDEENNRYLDNVIVWAKIVGAEKA</sequence>
<feature type="region of interest" description="Disordered" evidence="3">
    <location>
        <begin position="1"/>
        <end position="54"/>
    </location>
</feature>
<reference evidence="4" key="1">
    <citation type="submission" date="2020-02" db="EMBL/GenBank/DDBJ databases">
        <authorList>
            <person name="Meier V. D."/>
        </authorList>
    </citation>
    <scope>NUCLEOTIDE SEQUENCE</scope>
    <source>
        <strain evidence="4">AVDCRST_MAG72</strain>
    </source>
</reference>
<dbReference type="AlphaFoldDB" id="A0A6J4LMP6"/>
<dbReference type="CDD" id="cd05829">
    <property type="entry name" value="Sortase_F"/>
    <property type="match status" value="1"/>
</dbReference>
<proteinExistence type="predicted"/>
<feature type="active site" description="Acyl-thioester intermediate" evidence="2">
    <location>
        <position position="182"/>
    </location>
</feature>
<evidence type="ECO:0008006" key="5">
    <source>
        <dbReference type="Google" id="ProtNLM"/>
    </source>
</evidence>
<evidence type="ECO:0000256" key="2">
    <source>
        <dbReference type="PIRSR" id="PIRSR605754-1"/>
    </source>
</evidence>
<dbReference type="NCBIfam" id="NF033748">
    <property type="entry name" value="class_F_sortase"/>
    <property type="match status" value="1"/>
</dbReference>
<accession>A0A6J4LMP6</accession>
<dbReference type="Pfam" id="PF04203">
    <property type="entry name" value="Sortase"/>
    <property type="match status" value="1"/>
</dbReference>
<gene>
    <name evidence="4" type="ORF">AVDCRST_MAG72-529</name>
</gene>
<evidence type="ECO:0000256" key="1">
    <source>
        <dbReference type="ARBA" id="ARBA00022801"/>
    </source>
</evidence>
<dbReference type="EMBL" id="CADCUJ010000020">
    <property type="protein sequence ID" value="CAA9335825.1"/>
    <property type="molecule type" value="Genomic_DNA"/>
</dbReference>
<dbReference type="Gene3D" id="2.40.260.10">
    <property type="entry name" value="Sortase"/>
    <property type="match status" value="1"/>
</dbReference>
<dbReference type="InterPro" id="IPR042001">
    <property type="entry name" value="Sortase_F"/>
</dbReference>
<evidence type="ECO:0000313" key="4">
    <source>
        <dbReference type="EMBL" id="CAA9335825.1"/>
    </source>
</evidence>
<dbReference type="InterPro" id="IPR023365">
    <property type="entry name" value="Sortase_dom-sf"/>
</dbReference>
<dbReference type="InterPro" id="IPR005754">
    <property type="entry name" value="Sortase"/>
</dbReference>
<feature type="active site" description="Proton donor/acceptor" evidence="2">
    <location>
        <position position="117"/>
    </location>
</feature>
<protein>
    <recommendedName>
        <fullName evidence="5">Secreted protein</fullName>
    </recommendedName>
</protein>
<feature type="compositionally biased region" description="Low complexity" evidence="3">
    <location>
        <begin position="1"/>
        <end position="33"/>
    </location>
</feature>
<keyword evidence="1" id="KW-0378">Hydrolase</keyword>
<dbReference type="SUPFAM" id="SSF63817">
    <property type="entry name" value="Sortase"/>
    <property type="match status" value="1"/>
</dbReference>